<gene>
    <name evidence="2" type="ORF">HY912_02880</name>
</gene>
<evidence type="ECO:0000313" key="2">
    <source>
        <dbReference type="EMBL" id="MBI5248416.1"/>
    </source>
</evidence>
<accession>A0A9D6Z4P9</accession>
<dbReference type="EMBL" id="JACRDE010000089">
    <property type="protein sequence ID" value="MBI5248416.1"/>
    <property type="molecule type" value="Genomic_DNA"/>
</dbReference>
<sequence>MKIPDELVIFGRTYRVLEVSPIHVSEGVLGLASYREGAIYLDPSLDAALGLNTIWHEALYIAQQDVLGTSDEAQARWLALFVHNFLIHNPAILGCYLSCMSSDPDSLDPPDEDYHQTEKESPITNL</sequence>
<feature type="compositionally biased region" description="Basic and acidic residues" evidence="1">
    <location>
        <begin position="112"/>
        <end position="126"/>
    </location>
</feature>
<evidence type="ECO:0000256" key="1">
    <source>
        <dbReference type="SAM" id="MobiDB-lite"/>
    </source>
</evidence>
<feature type="region of interest" description="Disordered" evidence="1">
    <location>
        <begin position="103"/>
        <end position="126"/>
    </location>
</feature>
<reference evidence="2" key="1">
    <citation type="submission" date="2020-07" db="EMBL/GenBank/DDBJ databases">
        <title>Huge and variable diversity of episymbiotic CPR bacteria and DPANN archaea in groundwater ecosystems.</title>
        <authorList>
            <person name="He C.Y."/>
            <person name="Keren R."/>
            <person name="Whittaker M."/>
            <person name="Farag I.F."/>
            <person name="Doudna J."/>
            <person name="Cate J.H.D."/>
            <person name="Banfield J.F."/>
        </authorList>
    </citation>
    <scope>NUCLEOTIDE SEQUENCE</scope>
    <source>
        <strain evidence="2">NC_groundwater_1664_Pr3_B-0.1um_52_9</strain>
    </source>
</reference>
<proteinExistence type="predicted"/>
<protein>
    <submittedName>
        <fullName evidence="2">Uncharacterized protein</fullName>
    </submittedName>
</protein>
<name>A0A9D6Z4P9_9BACT</name>
<evidence type="ECO:0000313" key="3">
    <source>
        <dbReference type="Proteomes" id="UP000807825"/>
    </source>
</evidence>
<comment type="caution">
    <text evidence="2">The sequence shown here is derived from an EMBL/GenBank/DDBJ whole genome shotgun (WGS) entry which is preliminary data.</text>
</comment>
<dbReference type="AlphaFoldDB" id="A0A9D6Z4P9"/>
<dbReference type="Proteomes" id="UP000807825">
    <property type="component" value="Unassembled WGS sequence"/>
</dbReference>
<organism evidence="2 3">
    <name type="scientific">Desulfomonile tiedjei</name>
    <dbReference type="NCBI Taxonomy" id="2358"/>
    <lineage>
        <taxon>Bacteria</taxon>
        <taxon>Pseudomonadati</taxon>
        <taxon>Thermodesulfobacteriota</taxon>
        <taxon>Desulfomonilia</taxon>
        <taxon>Desulfomonilales</taxon>
        <taxon>Desulfomonilaceae</taxon>
        <taxon>Desulfomonile</taxon>
    </lineage>
</organism>